<feature type="transmembrane region" description="Helical" evidence="1">
    <location>
        <begin position="6"/>
        <end position="33"/>
    </location>
</feature>
<proteinExistence type="predicted"/>
<keyword evidence="1" id="KW-0812">Transmembrane</keyword>
<accession>A0A1H0ZU83</accession>
<dbReference type="Proteomes" id="UP000199301">
    <property type="component" value="Unassembled WGS sequence"/>
</dbReference>
<evidence type="ECO:0000256" key="1">
    <source>
        <dbReference type="SAM" id="Phobius"/>
    </source>
</evidence>
<organism evidence="2 3">
    <name type="scientific">Actinopolyspora saharensis</name>
    <dbReference type="NCBI Taxonomy" id="995062"/>
    <lineage>
        <taxon>Bacteria</taxon>
        <taxon>Bacillati</taxon>
        <taxon>Actinomycetota</taxon>
        <taxon>Actinomycetes</taxon>
        <taxon>Actinopolysporales</taxon>
        <taxon>Actinopolysporaceae</taxon>
        <taxon>Actinopolyspora</taxon>
    </lineage>
</organism>
<gene>
    <name evidence="2" type="ORF">SAMN04489718_1244</name>
</gene>
<keyword evidence="3" id="KW-1185">Reference proteome</keyword>
<keyword evidence="1" id="KW-0472">Membrane</keyword>
<name>A0A1H0ZU83_9ACTN</name>
<reference evidence="3" key="1">
    <citation type="submission" date="2016-10" db="EMBL/GenBank/DDBJ databases">
        <authorList>
            <person name="Varghese N."/>
            <person name="Submissions S."/>
        </authorList>
    </citation>
    <scope>NUCLEOTIDE SEQUENCE [LARGE SCALE GENOMIC DNA]</scope>
    <source>
        <strain evidence="3">DSM 45459</strain>
    </source>
</reference>
<sequence>MWLSIYPALILALPLRTLVLTAVLVPATVYVLVPGVTNALKRVTRGKSSAES</sequence>
<dbReference type="EMBL" id="FNKO01000001">
    <property type="protein sequence ID" value="SDQ30978.1"/>
    <property type="molecule type" value="Genomic_DNA"/>
</dbReference>
<evidence type="ECO:0000313" key="3">
    <source>
        <dbReference type="Proteomes" id="UP000199301"/>
    </source>
</evidence>
<dbReference type="AlphaFoldDB" id="A0A1H0ZU83"/>
<protein>
    <submittedName>
        <fullName evidence="2">Uncharacterized protein</fullName>
    </submittedName>
</protein>
<keyword evidence="1" id="KW-1133">Transmembrane helix</keyword>
<evidence type="ECO:0000313" key="2">
    <source>
        <dbReference type="EMBL" id="SDQ30978.1"/>
    </source>
</evidence>